<protein>
    <submittedName>
        <fullName evidence="2">Putative small lipoprotein YifL</fullName>
    </submittedName>
</protein>
<evidence type="ECO:0000313" key="3">
    <source>
        <dbReference type="Proteomes" id="UP000536179"/>
    </source>
</evidence>
<dbReference type="Proteomes" id="UP000536179">
    <property type="component" value="Unassembled WGS sequence"/>
</dbReference>
<dbReference type="PROSITE" id="PS51257">
    <property type="entry name" value="PROKAR_LIPOPROTEIN"/>
    <property type="match status" value="1"/>
</dbReference>
<dbReference type="AlphaFoldDB" id="A0A7W5DWI0"/>
<keyword evidence="2" id="KW-0449">Lipoprotein</keyword>
<proteinExistence type="predicted"/>
<comment type="caution">
    <text evidence="2">The sequence shown here is derived from an EMBL/GenBank/DDBJ whole genome shotgun (WGS) entry which is preliminary data.</text>
</comment>
<reference evidence="2 3" key="1">
    <citation type="submission" date="2020-08" db="EMBL/GenBank/DDBJ databases">
        <title>Genomic Encyclopedia of Type Strains, Phase III (KMG-III): the genomes of soil and plant-associated and newly described type strains.</title>
        <authorList>
            <person name="Whitman W."/>
        </authorList>
    </citation>
    <scope>NUCLEOTIDE SEQUENCE [LARGE SCALE GENOMIC DNA]</scope>
    <source>
        <strain evidence="2 3">CECT 8075</strain>
    </source>
</reference>
<keyword evidence="3" id="KW-1185">Reference proteome</keyword>
<gene>
    <name evidence="2" type="ORF">FHS27_001615</name>
</gene>
<sequence length="54" mass="5615">MKRFTHIAIVLFALTAIAGCGEEGGAVGTDDEIQSYIDEHGSHSSDPGPSPLTD</sequence>
<dbReference type="EMBL" id="JACHXU010000004">
    <property type="protein sequence ID" value="MBB3205811.1"/>
    <property type="molecule type" value="Genomic_DNA"/>
</dbReference>
<accession>A0A7W5DWI0</accession>
<evidence type="ECO:0000256" key="1">
    <source>
        <dbReference type="SAM" id="SignalP"/>
    </source>
</evidence>
<organism evidence="2 3">
    <name type="scientific">Aporhodopirellula rubra</name>
    <dbReference type="NCBI Taxonomy" id="980271"/>
    <lineage>
        <taxon>Bacteria</taxon>
        <taxon>Pseudomonadati</taxon>
        <taxon>Planctomycetota</taxon>
        <taxon>Planctomycetia</taxon>
        <taxon>Pirellulales</taxon>
        <taxon>Pirellulaceae</taxon>
        <taxon>Aporhodopirellula</taxon>
    </lineage>
</organism>
<evidence type="ECO:0000313" key="2">
    <source>
        <dbReference type="EMBL" id="MBB3205811.1"/>
    </source>
</evidence>
<dbReference type="RefSeq" id="WP_184303736.1">
    <property type="nucleotide sequence ID" value="NZ_JACHXU010000004.1"/>
</dbReference>
<feature type="signal peptide" evidence="1">
    <location>
        <begin position="1"/>
        <end position="18"/>
    </location>
</feature>
<name>A0A7W5DWI0_9BACT</name>
<keyword evidence="1" id="KW-0732">Signal</keyword>
<feature type="chain" id="PRO_5031071441" evidence="1">
    <location>
        <begin position="19"/>
        <end position="54"/>
    </location>
</feature>